<proteinExistence type="predicted"/>
<dbReference type="AlphaFoldDB" id="A0A927IS75"/>
<evidence type="ECO:0000313" key="1">
    <source>
        <dbReference type="EMBL" id="MBD8064547.1"/>
    </source>
</evidence>
<dbReference type="RefSeq" id="WP_191772676.1">
    <property type="nucleotide sequence ID" value="NZ_JACYFU010000001.1"/>
</dbReference>
<comment type="caution">
    <text evidence="1">The sequence shown here is derived from an EMBL/GenBank/DDBJ whole genome shotgun (WGS) entry which is preliminary data.</text>
</comment>
<reference evidence="1" key="1">
    <citation type="submission" date="2020-09" db="EMBL/GenBank/DDBJ databases">
        <title>Genome seq and assembly of Devosia sp.</title>
        <authorList>
            <person name="Chhetri G."/>
        </authorList>
    </citation>
    <scope>NUCLEOTIDE SEQUENCE</scope>
    <source>
        <strain evidence="1">PTR5</strain>
    </source>
</reference>
<protein>
    <submittedName>
        <fullName evidence="1">Uncharacterized protein</fullName>
    </submittedName>
</protein>
<keyword evidence="2" id="KW-1185">Reference proteome</keyword>
<accession>A0A927IS75</accession>
<sequence>MYHFQGFTQAKNPDAPETNEDRVVAIPNRLYAVIDGATDISGLRYDDRLGRGATGGYLAAQAVAEALATAAAGPLTRLPDPAALVIDLNTAIAATYQRLRIAGPDIRSGLARFRAAFSAAFTAGDMVRLVALGDCTIRVNGKVVLDHHFPGDTVLSKARAVAWAMLLKKGLRVADVRPIARQLIVQGPASGTPAPPPLTAADLAAIVAAVRRDGPVLEACGNDLAEVDVILAAGLEGIRADPDAFHAAALDGVSDTRSSVRVLDLPRSEIKTLELATDGYPALPDASGIAAWEAALAEADRIDPDRIGPHASTKGRVGKNFGDDRSILFISAGIN</sequence>
<dbReference type="Proteomes" id="UP000654108">
    <property type="component" value="Unassembled WGS sequence"/>
</dbReference>
<name>A0A927IS75_9HYPH</name>
<organism evidence="1 2">
    <name type="scientific">Devosia oryzisoli</name>
    <dbReference type="NCBI Taxonomy" id="2774138"/>
    <lineage>
        <taxon>Bacteria</taxon>
        <taxon>Pseudomonadati</taxon>
        <taxon>Pseudomonadota</taxon>
        <taxon>Alphaproteobacteria</taxon>
        <taxon>Hyphomicrobiales</taxon>
        <taxon>Devosiaceae</taxon>
        <taxon>Devosia</taxon>
    </lineage>
</organism>
<dbReference type="EMBL" id="JACYFU010000001">
    <property type="protein sequence ID" value="MBD8064547.1"/>
    <property type="molecule type" value="Genomic_DNA"/>
</dbReference>
<gene>
    <name evidence="1" type="ORF">IC608_03565</name>
</gene>
<evidence type="ECO:0000313" key="2">
    <source>
        <dbReference type="Proteomes" id="UP000654108"/>
    </source>
</evidence>